<comment type="caution">
    <text evidence="2">The sequence shown here is derived from an EMBL/GenBank/DDBJ whole genome shotgun (WGS) entry which is preliminary data.</text>
</comment>
<feature type="region of interest" description="Disordered" evidence="1">
    <location>
        <begin position="1"/>
        <end position="27"/>
    </location>
</feature>
<dbReference type="EMBL" id="CAMKVN010000052">
    <property type="protein sequence ID" value="CAI2162780.1"/>
    <property type="molecule type" value="Genomic_DNA"/>
</dbReference>
<accession>A0A9W4SB16</accession>
<dbReference type="OrthoDB" id="10410910at2759"/>
<dbReference type="Proteomes" id="UP001153678">
    <property type="component" value="Unassembled WGS sequence"/>
</dbReference>
<reference evidence="2" key="1">
    <citation type="submission" date="2022-08" db="EMBL/GenBank/DDBJ databases">
        <authorList>
            <person name="Kallberg Y."/>
            <person name="Tangrot J."/>
            <person name="Rosling A."/>
        </authorList>
    </citation>
    <scope>NUCLEOTIDE SEQUENCE</scope>
    <source>
        <strain evidence="2">Wild A</strain>
    </source>
</reference>
<protein>
    <submittedName>
        <fullName evidence="2">13302_t:CDS:1</fullName>
    </submittedName>
</protein>
<evidence type="ECO:0000313" key="3">
    <source>
        <dbReference type="Proteomes" id="UP001153678"/>
    </source>
</evidence>
<evidence type="ECO:0000313" key="2">
    <source>
        <dbReference type="EMBL" id="CAI2162780.1"/>
    </source>
</evidence>
<dbReference type="AlphaFoldDB" id="A0A9W4SB16"/>
<keyword evidence="3" id="KW-1185">Reference proteome</keyword>
<evidence type="ECO:0000256" key="1">
    <source>
        <dbReference type="SAM" id="MobiDB-lite"/>
    </source>
</evidence>
<feature type="compositionally biased region" description="Polar residues" evidence="1">
    <location>
        <begin position="1"/>
        <end position="12"/>
    </location>
</feature>
<gene>
    <name evidence="2" type="ORF">FWILDA_LOCUS735</name>
</gene>
<organism evidence="2 3">
    <name type="scientific">Funneliformis geosporum</name>
    <dbReference type="NCBI Taxonomy" id="1117311"/>
    <lineage>
        <taxon>Eukaryota</taxon>
        <taxon>Fungi</taxon>
        <taxon>Fungi incertae sedis</taxon>
        <taxon>Mucoromycota</taxon>
        <taxon>Glomeromycotina</taxon>
        <taxon>Glomeromycetes</taxon>
        <taxon>Glomerales</taxon>
        <taxon>Glomeraceae</taxon>
        <taxon>Funneliformis</taxon>
    </lineage>
</organism>
<proteinExistence type="predicted"/>
<sequence>MSQEQDIQNSPINLDDEAVQTPPFNNNPQTVATYVSQEQDIQNVLINLDDEAVQTPPFNNDPQTVANYARIRRIQRITGRFLMERNIEREVTRILQSRNRYLTNLITQRTWRNCTTSRRQGFTTLARAANRINRTRLHPTVTTGFGDLMSLINNHQVTRTELESNLYNGGPFY</sequence>
<name>A0A9W4SB16_9GLOM</name>